<feature type="transmembrane region" description="Helical" evidence="7">
    <location>
        <begin position="409"/>
        <end position="426"/>
    </location>
</feature>
<feature type="transmembrane region" description="Helical" evidence="7">
    <location>
        <begin position="368"/>
        <end position="397"/>
    </location>
</feature>
<dbReference type="InterPro" id="IPR006043">
    <property type="entry name" value="NCS2"/>
</dbReference>
<evidence type="ECO:0000256" key="7">
    <source>
        <dbReference type="SAM" id="Phobius"/>
    </source>
</evidence>
<evidence type="ECO:0000256" key="3">
    <source>
        <dbReference type="ARBA" id="ARBA00022448"/>
    </source>
</evidence>
<keyword evidence="6 7" id="KW-0472">Membrane</keyword>
<evidence type="ECO:0000256" key="1">
    <source>
        <dbReference type="ARBA" id="ARBA00004141"/>
    </source>
</evidence>
<feature type="transmembrane region" description="Helical" evidence="7">
    <location>
        <begin position="100"/>
        <end position="119"/>
    </location>
</feature>
<evidence type="ECO:0000256" key="5">
    <source>
        <dbReference type="ARBA" id="ARBA00022989"/>
    </source>
</evidence>
<evidence type="ECO:0000256" key="4">
    <source>
        <dbReference type="ARBA" id="ARBA00022692"/>
    </source>
</evidence>
<feature type="transmembrane region" description="Helical" evidence="7">
    <location>
        <begin position="131"/>
        <end position="148"/>
    </location>
</feature>
<evidence type="ECO:0000313" key="8">
    <source>
        <dbReference type="EMBL" id="KEQ24151.1"/>
    </source>
</evidence>
<proteinExistence type="inferred from homology"/>
<comment type="caution">
    <text evidence="8">The sequence shown here is derived from an EMBL/GenBank/DDBJ whole genome shotgun (WGS) entry which is preliminary data.</text>
</comment>
<feature type="transmembrane region" description="Helical" evidence="7">
    <location>
        <begin position="194"/>
        <end position="211"/>
    </location>
</feature>
<dbReference type="Pfam" id="PF00860">
    <property type="entry name" value="Xan_ur_permease"/>
    <property type="match status" value="1"/>
</dbReference>
<dbReference type="OrthoDB" id="9808458at2"/>
<accession>A0A081P0C8</accession>
<feature type="transmembrane region" description="Helical" evidence="7">
    <location>
        <begin position="47"/>
        <end position="67"/>
    </location>
</feature>
<protein>
    <submittedName>
        <fullName evidence="8">Permease</fullName>
    </submittedName>
</protein>
<dbReference type="GO" id="GO:0005345">
    <property type="term" value="F:purine nucleobase transmembrane transporter activity"/>
    <property type="evidence" value="ECO:0007669"/>
    <property type="project" value="TreeGrafter"/>
</dbReference>
<gene>
    <name evidence="8" type="ORF">ET33_10640</name>
</gene>
<feature type="transmembrane region" description="Helical" evidence="7">
    <location>
        <begin position="74"/>
        <end position="94"/>
    </location>
</feature>
<evidence type="ECO:0000256" key="2">
    <source>
        <dbReference type="ARBA" id="ARBA00005697"/>
    </source>
</evidence>
<dbReference type="eggNOG" id="COG2252">
    <property type="taxonomic scope" value="Bacteria"/>
</dbReference>
<dbReference type="AlphaFoldDB" id="A0A081P0C8"/>
<dbReference type="Proteomes" id="UP000028123">
    <property type="component" value="Unassembled WGS sequence"/>
</dbReference>
<comment type="similarity">
    <text evidence="2">Belongs to the nucleobase:cation symporter-2 (NCS2) (TC 2.A.40) family. Azg-like subfamily.</text>
</comment>
<reference evidence="8 9" key="1">
    <citation type="submission" date="2014-06" db="EMBL/GenBank/DDBJ databases">
        <title>Draft genome sequence of Paenibacillus sp. MSt1.</title>
        <authorList>
            <person name="Aw Y.K."/>
            <person name="Ong K.S."/>
            <person name="Gan H.M."/>
            <person name="Lee S.M."/>
        </authorList>
    </citation>
    <scope>NUCLEOTIDE SEQUENCE [LARGE SCALE GENOMIC DNA]</scope>
    <source>
        <strain evidence="8 9">MSt1</strain>
    </source>
</reference>
<evidence type="ECO:0000313" key="9">
    <source>
        <dbReference type="Proteomes" id="UP000028123"/>
    </source>
</evidence>
<organism evidence="8 9">
    <name type="scientific">Paenibacillus tyrfis</name>
    <dbReference type="NCBI Taxonomy" id="1501230"/>
    <lineage>
        <taxon>Bacteria</taxon>
        <taxon>Bacillati</taxon>
        <taxon>Bacillota</taxon>
        <taxon>Bacilli</taxon>
        <taxon>Bacillales</taxon>
        <taxon>Paenibacillaceae</taxon>
        <taxon>Paenibacillus</taxon>
    </lineage>
</organism>
<dbReference type="GO" id="GO:0005886">
    <property type="term" value="C:plasma membrane"/>
    <property type="evidence" value="ECO:0007669"/>
    <property type="project" value="TreeGrafter"/>
</dbReference>
<feature type="transmembrane region" description="Helical" evidence="7">
    <location>
        <begin position="168"/>
        <end position="187"/>
    </location>
</feature>
<name>A0A081P0C8_9BACL</name>
<feature type="transmembrane region" description="Helical" evidence="7">
    <location>
        <begin position="21"/>
        <end position="41"/>
    </location>
</feature>
<comment type="subcellular location">
    <subcellularLocation>
        <location evidence="1">Membrane</location>
        <topology evidence="1">Multi-pass membrane protein</topology>
    </subcellularLocation>
</comment>
<dbReference type="InterPro" id="IPR045018">
    <property type="entry name" value="Azg-like"/>
</dbReference>
<dbReference type="RefSeq" id="WP_036686379.1">
    <property type="nucleotide sequence ID" value="NZ_JNVM01000017.1"/>
</dbReference>
<keyword evidence="9" id="KW-1185">Reference proteome</keyword>
<keyword evidence="3" id="KW-0813">Transport</keyword>
<dbReference type="EMBL" id="JNVM01000017">
    <property type="protein sequence ID" value="KEQ24151.1"/>
    <property type="molecule type" value="Genomic_DNA"/>
</dbReference>
<dbReference type="PANTHER" id="PTHR43337">
    <property type="entry name" value="XANTHINE/URACIL PERMEASE C887.17-RELATED"/>
    <property type="match status" value="1"/>
</dbReference>
<evidence type="ECO:0000256" key="6">
    <source>
        <dbReference type="ARBA" id="ARBA00023136"/>
    </source>
</evidence>
<feature type="transmembrane region" description="Helical" evidence="7">
    <location>
        <begin position="231"/>
        <end position="255"/>
    </location>
</feature>
<dbReference type="PANTHER" id="PTHR43337:SF2">
    <property type="entry name" value="XANTHINE_URACIL PERMEASE"/>
    <property type="match status" value="1"/>
</dbReference>
<sequence length="427" mass="43379">MLTKRFLLQKHGTTVRTEMTAGVVSFFTVVYIVAVNASILADAGIPYEAGVIATALAACFGSLLVGLWANSPLVIVPGMGINALFSYTVVQGMRLPWPEALAAVFVSGLIVSALAFTPLIKRLAATIPDSLKHAIGAGVGLFLAFIGLQKGGIVVPGSSSIVALGDFGSAHTLLTLATLAVTLALYVRGVPGNLLIGIAAGTGLAAITGQLDWDGAGTGLSLAAYGSVFGAMSFSGLPSVVFWTAVFSFTLVVLFENIGLIDAQLRLIGQPEKAARSLQAGAVSVAASGVLGTSPTVTAVESAAGISAGGRTGLTAVTAGALFACAVPLGPVMRLIPDSAIAPVLILIGGSMLQGVKDIPFDDLSEWLPAFLIVAGIPLTSSIVDGMGFGFVAFPILKLAAGKRREISPVFAVIAALFVLNFALPFI</sequence>
<keyword evidence="4 7" id="KW-0812">Transmembrane</keyword>
<keyword evidence="5 7" id="KW-1133">Transmembrane helix</keyword>